<evidence type="ECO:0000256" key="3">
    <source>
        <dbReference type="ARBA" id="ARBA00022729"/>
    </source>
</evidence>
<evidence type="ECO:0000256" key="4">
    <source>
        <dbReference type="RuleBase" id="RU003744"/>
    </source>
</evidence>
<dbReference type="InterPro" id="IPR001638">
    <property type="entry name" value="Solute-binding_3/MltF_N"/>
</dbReference>
<comment type="similarity">
    <text evidence="2 4">Belongs to the bacterial solute-binding protein 3 family.</text>
</comment>
<protein>
    <submittedName>
        <fullName evidence="5">ABC transporter substrate-binding protein</fullName>
    </submittedName>
</protein>
<dbReference type="EMBL" id="PQWY01000001">
    <property type="protein sequence ID" value="PPK34010.1"/>
    <property type="molecule type" value="Genomic_DNA"/>
</dbReference>
<dbReference type="PROSITE" id="PS01039">
    <property type="entry name" value="SBP_BACTERIAL_3"/>
    <property type="match status" value="1"/>
</dbReference>
<comment type="subcellular location">
    <subcellularLocation>
        <location evidence="1">Cell envelope</location>
    </subcellularLocation>
</comment>
<dbReference type="SUPFAM" id="SSF53850">
    <property type="entry name" value="Periplasmic binding protein-like II"/>
    <property type="match status" value="1"/>
</dbReference>
<evidence type="ECO:0000313" key="5">
    <source>
        <dbReference type="EMBL" id="PPK34010.1"/>
    </source>
</evidence>
<organism evidence="5 6">
    <name type="scientific">Legionella pneumophila</name>
    <dbReference type="NCBI Taxonomy" id="446"/>
    <lineage>
        <taxon>Bacteria</taxon>
        <taxon>Pseudomonadati</taxon>
        <taxon>Pseudomonadota</taxon>
        <taxon>Gammaproteobacteria</taxon>
        <taxon>Legionellales</taxon>
        <taxon>Legionellaceae</taxon>
        <taxon>Legionella</taxon>
    </lineage>
</organism>
<dbReference type="GO" id="GO:0030313">
    <property type="term" value="C:cell envelope"/>
    <property type="evidence" value="ECO:0007669"/>
    <property type="project" value="UniProtKB-SubCell"/>
</dbReference>
<reference evidence="5 6" key="1">
    <citation type="submission" date="2018-02" db="EMBL/GenBank/DDBJ databases">
        <title>Draft genome sequences of four Legionella pneumophila clinical strains isolated in Ontario.</title>
        <authorList>
            <person name="Fortuna A."/>
            <person name="Ramnarine R."/>
            <person name="Li A."/>
            <person name="Frantz C."/>
            <person name="Mallo G."/>
        </authorList>
    </citation>
    <scope>NUCLEOTIDE SEQUENCE [LARGE SCALE GENOMIC DNA]</scope>
    <source>
        <strain evidence="5 6">LG61</strain>
    </source>
</reference>
<proteinExistence type="inferred from homology"/>
<dbReference type="RefSeq" id="WP_027228325.1">
    <property type="nucleotide sequence ID" value="NZ_CP017601.1"/>
</dbReference>
<dbReference type="CDD" id="cd13622">
    <property type="entry name" value="PBP2_Arg_3"/>
    <property type="match status" value="1"/>
</dbReference>
<dbReference type="InterPro" id="IPR018313">
    <property type="entry name" value="SBP_3_CS"/>
</dbReference>
<keyword evidence="3" id="KW-0732">Signal</keyword>
<sequence length="247" mass="28069">MVRLRIYLCSLLLVIPFYKGYALTLTIGTLSYNPPFEIQVNNSSKKNEFYGFEIELMDEICKRINAKCQYKPLLFEQILSEVNSGAIDLGIGSINITPERSERFLFSLPYKASYHQFLVPSNSNIKKIDDLKGKTIGIHLGSPTADYLMVYFNNNIQFKYYQTFMDLLNGLTDPQVSAIITNSDQAQYWVSNTPDCKLLGDSFPFGIGFAVVARLDQAALIEKINQALIAIENDGTYIKIYNLYFQP</sequence>
<comment type="caution">
    <text evidence="5">The sequence shown here is derived from an EMBL/GenBank/DDBJ whole genome shotgun (WGS) entry which is preliminary data.</text>
</comment>
<dbReference type="OrthoDB" id="9768183at2"/>
<dbReference type="PANTHER" id="PTHR35936">
    <property type="entry name" value="MEMBRANE-BOUND LYTIC MUREIN TRANSGLYCOSYLASE F"/>
    <property type="match status" value="1"/>
</dbReference>
<dbReference type="AlphaFoldDB" id="A0A2S6F9A4"/>
<dbReference type="PANTHER" id="PTHR35936:SF19">
    <property type="entry name" value="AMINO-ACID-BINDING PROTEIN YXEM-RELATED"/>
    <property type="match status" value="1"/>
</dbReference>
<dbReference type="Proteomes" id="UP000239239">
    <property type="component" value="Unassembled WGS sequence"/>
</dbReference>
<evidence type="ECO:0000256" key="2">
    <source>
        <dbReference type="ARBA" id="ARBA00010333"/>
    </source>
</evidence>
<evidence type="ECO:0000256" key="1">
    <source>
        <dbReference type="ARBA" id="ARBA00004196"/>
    </source>
</evidence>
<accession>A0A2S6F9A4</accession>
<dbReference type="SMART" id="SM00062">
    <property type="entry name" value="PBPb"/>
    <property type="match status" value="1"/>
</dbReference>
<name>A0A2S6F9A4_LEGPN</name>
<dbReference type="Gene3D" id="3.40.190.10">
    <property type="entry name" value="Periplasmic binding protein-like II"/>
    <property type="match status" value="2"/>
</dbReference>
<evidence type="ECO:0000313" key="6">
    <source>
        <dbReference type="Proteomes" id="UP000239239"/>
    </source>
</evidence>
<dbReference type="Pfam" id="PF00497">
    <property type="entry name" value="SBP_bac_3"/>
    <property type="match status" value="1"/>
</dbReference>
<gene>
    <name evidence="5" type="ORF">C3928_00545</name>
</gene>